<comment type="caution">
    <text evidence="1">The sequence shown here is derived from an EMBL/GenBank/DDBJ whole genome shotgun (WGS) entry which is preliminary data.</text>
</comment>
<dbReference type="OrthoDB" id="4810516at2759"/>
<evidence type="ECO:0000313" key="2">
    <source>
        <dbReference type="Proteomes" id="UP000015530"/>
    </source>
</evidence>
<dbReference type="Proteomes" id="UP000015530">
    <property type="component" value="Unassembled WGS sequence"/>
</dbReference>
<gene>
    <name evidence="1" type="ORF">CGLO_08893</name>
</gene>
<dbReference type="AlphaFoldDB" id="T0LJ03"/>
<sequence length="131" mass="14300">MSASASQSHIVSKEAISVAKSFEKAAQFDMSSITTAAQVDKSSLSLLQQIRAYSLRSGSQYACVGNESEWHLISFDRPEASASEAFHYNTSDHSQISLIKNMENLLPALIGFLRDAQQMETIQVTPASSKL</sequence>
<reference evidence="2" key="1">
    <citation type="journal article" date="2013" name="Mol. Plant Microbe Interact.">
        <title>Global aspects of pacC regulation of pathogenicity genes in Colletotrichum gloeosporioides as revealed by transcriptome analysis.</title>
        <authorList>
            <person name="Alkan N."/>
            <person name="Meng X."/>
            <person name="Friedlander G."/>
            <person name="Reuveni E."/>
            <person name="Sukno S."/>
            <person name="Sherman A."/>
            <person name="Thon M."/>
            <person name="Fluhr R."/>
            <person name="Prusky D."/>
        </authorList>
    </citation>
    <scope>NUCLEOTIDE SEQUENCE [LARGE SCALE GENOMIC DNA]</scope>
    <source>
        <strain evidence="2">Cg-14</strain>
    </source>
</reference>
<accession>T0LJ03</accession>
<dbReference type="EMBL" id="AMYD01001798">
    <property type="protein sequence ID" value="EQB51546.1"/>
    <property type="molecule type" value="Genomic_DNA"/>
</dbReference>
<name>T0LJ03_COLGC</name>
<dbReference type="HOGENOM" id="CLU_1938017_0_0_1"/>
<protein>
    <submittedName>
        <fullName evidence="1">Uncharacterized protein</fullName>
    </submittedName>
</protein>
<proteinExistence type="predicted"/>
<evidence type="ECO:0000313" key="1">
    <source>
        <dbReference type="EMBL" id="EQB51546.1"/>
    </source>
</evidence>
<organism evidence="1 2">
    <name type="scientific">Colletotrichum gloeosporioides (strain Cg-14)</name>
    <name type="common">Anthracnose fungus</name>
    <name type="synonym">Glomerella cingulata</name>
    <dbReference type="NCBI Taxonomy" id="1237896"/>
    <lineage>
        <taxon>Eukaryota</taxon>
        <taxon>Fungi</taxon>
        <taxon>Dikarya</taxon>
        <taxon>Ascomycota</taxon>
        <taxon>Pezizomycotina</taxon>
        <taxon>Sordariomycetes</taxon>
        <taxon>Hypocreomycetidae</taxon>
        <taxon>Glomerellales</taxon>
        <taxon>Glomerellaceae</taxon>
        <taxon>Colletotrichum</taxon>
        <taxon>Colletotrichum gloeosporioides species complex</taxon>
    </lineage>
</organism>